<keyword evidence="1" id="KW-0472">Membrane</keyword>
<feature type="transmembrane region" description="Helical" evidence="1">
    <location>
        <begin position="52"/>
        <end position="70"/>
    </location>
</feature>
<dbReference type="Proteomes" id="UP000037953">
    <property type="component" value="Unassembled WGS sequence"/>
</dbReference>
<reference evidence="2 3" key="1">
    <citation type="journal article" date="2015" name="Genom Data">
        <title>Draft genome sequence of a multidrug-resistant Chryseobacterium indologenes isolate from Malaysia.</title>
        <authorList>
            <person name="Yu C.Y."/>
            <person name="Ang G.Y."/>
            <person name="Cheng H.J."/>
            <person name="Cheong Y.M."/>
            <person name="Yin W.F."/>
            <person name="Chan K.G."/>
        </authorList>
    </citation>
    <scope>NUCLEOTIDE SEQUENCE [LARGE SCALE GENOMIC DNA]</scope>
    <source>
        <strain evidence="2 3">CI_885</strain>
    </source>
</reference>
<dbReference type="OrthoDB" id="978644at2"/>
<dbReference type="Gene3D" id="1.25.10.10">
    <property type="entry name" value="Leucine-rich Repeat Variant"/>
    <property type="match status" value="1"/>
</dbReference>
<evidence type="ECO:0000313" key="3">
    <source>
        <dbReference type="Proteomes" id="UP000037953"/>
    </source>
</evidence>
<dbReference type="SUPFAM" id="SSF48371">
    <property type="entry name" value="ARM repeat"/>
    <property type="match status" value="1"/>
</dbReference>
<proteinExistence type="predicted"/>
<dbReference type="AlphaFoldDB" id="A0A0N0ZW01"/>
<dbReference type="RefSeq" id="WP_062702898.1">
    <property type="nucleotide sequence ID" value="NZ_LJOD01000019.1"/>
</dbReference>
<dbReference type="InterPro" id="IPR011989">
    <property type="entry name" value="ARM-like"/>
</dbReference>
<organism evidence="2 3">
    <name type="scientific">Chryseobacterium indologenes</name>
    <name type="common">Flavobacterium indologenes</name>
    <dbReference type="NCBI Taxonomy" id="253"/>
    <lineage>
        <taxon>Bacteria</taxon>
        <taxon>Pseudomonadati</taxon>
        <taxon>Bacteroidota</taxon>
        <taxon>Flavobacteriia</taxon>
        <taxon>Flavobacteriales</taxon>
        <taxon>Weeksellaceae</taxon>
        <taxon>Chryseobacterium group</taxon>
        <taxon>Chryseobacterium</taxon>
    </lineage>
</organism>
<sequence length="281" mass="31635">MNDPLKQYIQDRREEFDTLEIPEETFDKIMSRLNEPVPSAGKNHPLFSLKTWTIAASVTVIFSIGGFLFLKEKEIKNPIIVTKKKAKTVEENPVVIQIPENREETYGTITAEQNNTDGKLDGTGSVGSGKIVEISNPEQQNYVGNKLDVERAMVIELMNNQESASSRLQGIALAKNISAFDERLIHLLYEKAVSDENTNVRLAAVETLAEQNENPAIAEKIQQVFIQQDDPMVQKELIMMFASQKITELNSEVNEKLRVLAQDPETAAYVKDEAYAVLMQY</sequence>
<dbReference type="InterPro" id="IPR016024">
    <property type="entry name" value="ARM-type_fold"/>
</dbReference>
<dbReference type="PATRIC" id="fig|253.9.peg.2084"/>
<comment type="caution">
    <text evidence="2">The sequence shown here is derived from an EMBL/GenBank/DDBJ whole genome shotgun (WGS) entry which is preliminary data.</text>
</comment>
<evidence type="ECO:0008006" key="4">
    <source>
        <dbReference type="Google" id="ProtNLM"/>
    </source>
</evidence>
<evidence type="ECO:0000313" key="2">
    <source>
        <dbReference type="EMBL" id="KPE49369.1"/>
    </source>
</evidence>
<protein>
    <recommendedName>
        <fullName evidence="4">HEAT repeat domain-containing protein</fullName>
    </recommendedName>
</protein>
<dbReference type="EMBL" id="LJOD01000019">
    <property type="protein sequence ID" value="KPE49369.1"/>
    <property type="molecule type" value="Genomic_DNA"/>
</dbReference>
<evidence type="ECO:0000256" key="1">
    <source>
        <dbReference type="SAM" id="Phobius"/>
    </source>
</evidence>
<keyword evidence="1" id="KW-1133">Transmembrane helix</keyword>
<gene>
    <name evidence="2" type="ORF">AOB46_20535</name>
</gene>
<name>A0A0N0ZW01_CHRID</name>
<reference evidence="3" key="2">
    <citation type="submission" date="2015-09" db="EMBL/GenBank/DDBJ databases">
        <title>Draft genome sequence of a multidrug-resistant Chryseobacterium indologenes isolate from Malaysia.</title>
        <authorList>
            <person name="Yu C.Y."/>
            <person name="Ang G.Y."/>
            <person name="Chan K.-G."/>
        </authorList>
    </citation>
    <scope>NUCLEOTIDE SEQUENCE [LARGE SCALE GENOMIC DNA]</scope>
    <source>
        <strain evidence="3">CI_885</strain>
    </source>
</reference>
<accession>A0A0N0ZW01</accession>
<keyword evidence="1" id="KW-0812">Transmembrane</keyword>